<proteinExistence type="predicted"/>
<reference evidence="2 3" key="1">
    <citation type="submission" date="2017-09" db="EMBL/GenBank/DDBJ databases">
        <authorList>
            <person name="Ehlers B."/>
            <person name="Leendertz F.H."/>
        </authorList>
    </citation>
    <scope>NUCLEOTIDE SEQUENCE [LARGE SCALE GENOMIC DNA]</scope>
    <source>
        <strain evidence="2 3">DSM 18289</strain>
    </source>
</reference>
<keyword evidence="1" id="KW-0812">Transmembrane</keyword>
<name>A0A285NHC6_9HYPH</name>
<dbReference type="EMBL" id="OBEL01000001">
    <property type="protein sequence ID" value="SNZ08678.1"/>
    <property type="molecule type" value="Genomic_DNA"/>
</dbReference>
<gene>
    <name evidence="2" type="ORF">SAMN06265368_1768</name>
</gene>
<evidence type="ECO:0000256" key="1">
    <source>
        <dbReference type="SAM" id="Phobius"/>
    </source>
</evidence>
<dbReference type="AlphaFoldDB" id="A0A285NHC6"/>
<evidence type="ECO:0000313" key="2">
    <source>
        <dbReference type="EMBL" id="SNZ08678.1"/>
    </source>
</evidence>
<dbReference type="Proteomes" id="UP000219439">
    <property type="component" value="Unassembled WGS sequence"/>
</dbReference>
<keyword evidence="1" id="KW-0472">Membrane</keyword>
<feature type="transmembrane region" description="Helical" evidence="1">
    <location>
        <begin position="63"/>
        <end position="85"/>
    </location>
</feature>
<evidence type="ECO:0000313" key="3">
    <source>
        <dbReference type="Proteomes" id="UP000219439"/>
    </source>
</evidence>
<protein>
    <submittedName>
        <fullName evidence="2">Uncharacterized protein</fullName>
    </submittedName>
</protein>
<sequence>MLLNWFTVFFLLLLNKLKGLAGIGGFLSGLFIKNKALALIGALVVAALDILILEIILDNGKLISPLLFATFTASLVAFRFGGLELRTFIQNRRKSKSEQHIAQDD</sequence>
<accession>A0A285NHC6</accession>
<organism evidence="2 3">
    <name type="scientific">Cohaesibacter gelatinilyticus</name>
    <dbReference type="NCBI Taxonomy" id="372072"/>
    <lineage>
        <taxon>Bacteria</taxon>
        <taxon>Pseudomonadati</taxon>
        <taxon>Pseudomonadota</taxon>
        <taxon>Alphaproteobacteria</taxon>
        <taxon>Hyphomicrobiales</taxon>
        <taxon>Cohaesibacteraceae</taxon>
    </lineage>
</organism>
<dbReference type="RefSeq" id="WP_097152886.1">
    <property type="nucleotide sequence ID" value="NZ_OBEL01000001.1"/>
</dbReference>
<keyword evidence="1" id="KW-1133">Transmembrane helix</keyword>
<feature type="transmembrane region" description="Helical" evidence="1">
    <location>
        <begin position="6"/>
        <end position="30"/>
    </location>
</feature>
<keyword evidence="3" id="KW-1185">Reference proteome</keyword>
<feature type="transmembrane region" description="Helical" evidence="1">
    <location>
        <begin position="37"/>
        <end position="57"/>
    </location>
</feature>